<dbReference type="AlphaFoldDB" id="A0AAU8DP98"/>
<organism evidence="1">
    <name type="scientific">Nakamurella sp. A5-74</name>
    <dbReference type="NCBI Taxonomy" id="3158264"/>
    <lineage>
        <taxon>Bacteria</taxon>
        <taxon>Bacillati</taxon>
        <taxon>Actinomycetota</taxon>
        <taxon>Actinomycetes</taxon>
        <taxon>Nakamurellales</taxon>
        <taxon>Nakamurellaceae</taxon>
        <taxon>Nakamurella</taxon>
    </lineage>
</organism>
<gene>
    <name evidence="1" type="ORF">ABLG96_01840</name>
</gene>
<protein>
    <submittedName>
        <fullName evidence="1">Uncharacterized protein</fullName>
    </submittedName>
</protein>
<proteinExistence type="predicted"/>
<reference evidence="1" key="1">
    <citation type="submission" date="2024-05" db="EMBL/GenBank/DDBJ databases">
        <authorList>
            <person name="Cai S.Y."/>
            <person name="Jin L.M."/>
            <person name="Li H.R."/>
        </authorList>
    </citation>
    <scope>NUCLEOTIDE SEQUENCE</scope>
    <source>
        <strain evidence="1">A5-74</strain>
    </source>
</reference>
<accession>A0AAU8DP98</accession>
<dbReference type="EMBL" id="CP159218">
    <property type="protein sequence ID" value="XCG64112.1"/>
    <property type="molecule type" value="Genomic_DNA"/>
</dbReference>
<name>A0AAU8DP98_9ACTN</name>
<sequence length="272" mass="29867">MTTTGLEVRIHEGRERAEVSRVTTTLNDVVLSLREIDRVHLLRATRATWVLADMRRESADLVVRLEARAEVQQRALADIMVPVDALVEGVKELQAQASVPPLFAPQTVSRVGKLAMPRNGIQSVGLATYNGAVGPNVALDNNVKTNADIAVKPFEVTWGTVTGRLTSLHDYSKRRQGTLRVTLRTPDGHAAYGYVQEAMSDVLRAAWAHRVICSGKMKRNSRGQAIAIEVESIELMPEDDRGRPRTDDLLGIAAGWLGDLTVDQFIDGLRDA</sequence>
<evidence type="ECO:0000313" key="1">
    <source>
        <dbReference type="EMBL" id="XCG64112.1"/>
    </source>
</evidence>
<dbReference type="RefSeq" id="WP_353649725.1">
    <property type="nucleotide sequence ID" value="NZ_CP159218.1"/>
</dbReference>